<dbReference type="PROSITE" id="PS51257">
    <property type="entry name" value="PROKAR_LIPOPROTEIN"/>
    <property type="match status" value="1"/>
</dbReference>
<keyword evidence="2" id="KW-1185">Reference proteome</keyword>
<dbReference type="Proteomes" id="UP000426027">
    <property type="component" value="Chromosome"/>
</dbReference>
<protein>
    <submittedName>
        <fullName evidence="1">Uncharacterized protein</fullName>
    </submittedName>
</protein>
<dbReference type="AlphaFoldDB" id="A0A6I6GVV8"/>
<proteinExistence type="predicted"/>
<accession>A0A6I6GVV8</accession>
<name>A0A6I6GVV8_9BACT</name>
<gene>
    <name evidence="1" type="ORF">GLV81_15090</name>
</gene>
<reference evidence="1 2" key="1">
    <citation type="submission" date="2019-11" db="EMBL/GenBank/DDBJ databases">
        <authorList>
            <person name="Im W.T."/>
        </authorList>
    </citation>
    <scope>NUCLEOTIDE SEQUENCE [LARGE SCALE GENOMIC DNA]</scope>
    <source>
        <strain evidence="1 2">SB-02</strain>
    </source>
</reference>
<dbReference type="KEGG" id="fls:GLV81_15090"/>
<evidence type="ECO:0000313" key="2">
    <source>
        <dbReference type="Proteomes" id="UP000426027"/>
    </source>
</evidence>
<sequence length="46" mass="5286">MKPLFRYFLILALGWQSCAPSYYQAGQMAYTRYDIKPGKKTAAYSS</sequence>
<evidence type="ECO:0000313" key="1">
    <source>
        <dbReference type="EMBL" id="QGW29259.1"/>
    </source>
</evidence>
<organism evidence="1 2">
    <name type="scientific">Phnomibacter ginsenosidimutans</name>
    <dbReference type="NCBI Taxonomy" id="2676868"/>
    <lineage>
        <taxon>Bacteria</taxon>
        <taxon>Pseudomonadati</taxon>
        <taxon>Bacteroidota</taxon>
        <taxon>Chitinophagia</taxon>
        <taxon>Chitinophagales</taxon>
        <taxon>Chitinophagaceae</taxon>
        <taxon>Phnomibacter</taxon>
    </lineage>
</organism>
<dbReference type="RefSeq" id="WP_157479611.1">
    <property type="nucleotide sequence ID" value="NZ_CP046566.1"/>
</dbReference>
<dbReference type="EMBL" id="CP046566">
    <property type="protein sequence ID" value="QGW29259.1"/>
    <property type="molecule type" value="Genomic_DNA"/>
</dbReference>